<sequence>MLLLHHHHHHHLLRRFMSALSMSTIEAQIKDLVSGGQHDQALQLFKQQLHPSALHASTSILPSVIKACSLPRSHHFGLQLHCLVIKTGSHSEIVVSNSIISMYAKSSTVEAARKVFDTMPYRDTITWNSLINCHIQNGYPGKALEMLKMMCFYGFVPKPELLACIVSACARTRQFRVGRVVHALVTTDGRIEESTLLSTALVDMYLRSNDSIMGLHVFNQMADKNEVSWTAMISGCTSNYCYKMAIDCLRSMQIERVRPNRVTLIAILPVCAELGSIKQGKEIHGYSFRHGFHWDHHLSASLMHMYCKCGGALRSAKFIFESSTVKDVVMWSSIIGSYAQQGDGTQAMKLFKQMHAEGTKPNSVTLLAIISACTSLSSLSLGYGVHGYAMKSGFDFDIFIGNALINLYAKCGSLEASHQTFKEMPKKDFISWSTLIGGYGLHGCGGEALKLFHEMQEKGMEPDGITFLAVLSACNHAGLVEEGQRIFYDVMKGDKVPPTIELYACHIDLLGRSGKLEDACNVLRTIPMKPSTRIWSSLISACKVHGRLEIAEMIAHQLIKSEPENAANYTLLSMVYAETGNWLGVEEVRRIMRLQGLKKSHGFSQIELDNRGFLEG</sequence>
<proteinExistence type="predicted"/>
<reference evidence="3" key="1">
    <citation type="submission" date="2025-05" db="UniProtKB">
        <authorList>
            <consortium name="RefSeq"/>
        </authorList>
    </citation>
    <scope>NUCLEOTIDE SEQUENCE [LARGE SCALE GENOMIC DNA]</scope>
</reference>
<reference evidence="4" key="2">
    <citation type="submission" date="2025-08" db="UniProtKB">
        <authorList>
            <consortium name="RefSeq"/>
        </authorList>
    </citation>
    <scope>IDENTIFICATION</scope>
    <source>
        <tissue evidence="4">Seedling</tissue>
    </source>
</reference>
<dbReference type="RefSeq" id="XP_048329673.2">
    <property type="nucleotide sequence ID" value="XM_048473716.2"/>
</dbReference>
<dbReference type="Pfam" id="PF13041">
    <property type="entry name" value="PPR_2"/>
    <property type="match status" value="2"/>
</dbReference>
<dbReference type="PANTHER" id="PTHR47926:SF347">
    <property type="entry name" value="PENTATRICOPEPTIDE REPEAT-CONTAINING PROTEIN"/>
    <property type="match status" value="1"/>
</dbReference>
<evidence type="ECO:0000313" key="3">
    <source>
        <dbReference type="Proteomes" id="UP001652623"/>
    </source>
</evidence>
<dbReference type="NCBIfam" id="TIGR00756">
    <property type="entry name" value="PPR"/>
    <property type="match status" value="4"/>
</dbReference>
<evidence type="ECO:0000313" key="4">
    <source>
        <dbReference type="RefSeq" id="XP_048329673.2"/>
    </source>
</evidence>
<keyword evidence="3" id="KW-1185">Reference proteome</keyword>
<dbReference type="Pfam" id="PF20431">
    <property type="entry name" value="E_motif"/>
    <property type="match status" value="1"/>
</dbReference>
<gene>
    <name evidence="4" type="primary">LOC125422344</name>
</gene>
<dbReference type="GeneID" id="125422344"/>
<feature type="repeat" description="PPR" evidence="2">
    <location>
        <begin position="225"/>
        <end position="259"/>
    </location>
</feature>
<dbReference type="InterPro" id="IPR002885">
    <property type="entry name" value="PPR_rpt"/>
</dbReference>
<evidence type="ECO:0000256" key="2">
    <source>
        <dbReference type="PROSITE-ProRule" id="PRU00708"/>
    </source>
</evidence>
<dbReference type="Gene3D" id="1.25.40.10">
    <property type="entry name" value="Tetratricopeptide repeat domain"/>
    <property type="match status" value="5"/>
</dbReference>
<evidence type="ECO:0000256" key="1">
    <source>
        <dbReference type="ARBA" id="ARBA00022737"/>
    </source>
</evidence>
<feature type="repeat" description="PPR" evidence="2">
    <location>
        <begin position="463"/>
        <end position="498"/>
    </location>
</feature>
<dbReference type="PANTHER" id="PTHR47926">
    <property type="entry name" value="PENTATRICOPEPTIDE REPEAT-CONTAINING PROTEIN"/>
    <property type="match status" value="1"/>
</dbReference>
<dbReference type="PROSITE" id="PS51375">
    <property type="entry name" value="PPR"/>
    <property type="match status" value="6"/>
</dbReference>
<feature type="repeat" description="PPR" evidence="2">
    <location>
        <begin position="123"/>
        <end position="157"/>
    </location>
</feature>
<dbReference type="InterPro" id="IPR046848">
    <property type="entry name" value="E_motif"/>
</dbReference>
<organism evidence="3 4">
    <name type="scientific">Ziziphus jujuba</name>
    <name type="common">Chinese jujube</name>
    <name type="synonym">Ziziphus sativa</name>
    <dbReference type="NCBI Taxonomy" id="326968"/>
    <lineage>
        <taxon>Eukaryota</taxon>
        <taxon>Viridiplantae</taxon>
        <taxon>Streptophyta</taxon>
        <taxon>Embryophyta</taxon>
        <taxon>Tracheophyta</taxon>
        <taxon>Spermatophyta</taxon>
        <taxon>Magnoliopsida</taxon>
        <taxon>eudicotyledons</taxon>
        <taxon>Gunneridae</taxon>
        <taxon>Pentapetalae</taxon>
        <taxon>rosids</taxon>
        <taxon>fabids</taxon>
        <taxon>Rosales</taxon>
        <taxon>Rhamnaceae</taxon>
        <taxon>Paliureae</taxon>
        <taxon>Ziziphus</taxon>
    </lineage>
</organism>
<dbReference type="InterPro" id="IPR046960">
    <property type="entry name" value="PPR_At4g14850-like_plant"/>
</dbReference>
<dbReference type="InterPro" id="IPR011990">
    <property type="entry name" value="TPR-like_helical_dom_sf"/>
</dbReference>
<name>A0ABM3IJI3_ZIZJJ</name>
<protein>
    <submittedName>
        <fullName evidence="4">Pentatricopeptide repeat-containing protein At4g31070, mitochondrial</fullName>
    </submittedName>
</protein>
<dbReference type="Pfam" id="PF01535">
    <property type="entry name" value="PPR"/>
    <property type="match status" value="3"/>
</dbReference>
<keyword evidence="1" id="KW-0677">Repeat</keyword>
<feature type="repeat" description="PPR" evidence="2">
    <location>
        <begin position="428"/>
        <end position="462"/>
    </location>
</feature>
<dbReference type="Proteomes" id="UP001652623">
    <property type="component" value="Chromosome 2"/>
</dbReference>
<accession>A0ABM3IJI3</accession>
<feature type="repeat" description="PPR" evidence="2">
    <location>
        <begin position="397"/>
        <end position="427"/>
    </location>
</feature>
<feature type="repeat" description="PPR" evidence="2">
    <location>
        <begin position="327"/>
        <end position="361"/>
    </location>
</feature>